<gene>
    <name evidence="2" type="ORF">Ade02nite_43310</name>
</gene>
<feature type="transmembrane region" description="Helical" evidence="1">
    <location>
        <begin position="43"/>
        <end position="64"/>
    </location>
</feature>
<dbReference type="Proteomes" id="UP000609879">
    <property type="component" value="Unassembled WGS sequence"/>
</dbReference>
<keyword evidence="1" id="KW-0472">Membrane</keyword>
<keyword evidence="1" id="KW-1133">Transmembrane helix</keyword>
<evidence type="ECO:0000313" key="2">
    <source>
        <dbReference type="EMBL" id="GID75690.1"/>
    </source>
</evidence>
<keyword evidence="1" id="KW-0812">Transmembrane</keyword>
<dbReference type="RefSeq" id="WP_203766491.1">
    <property type="nucleotide sequence ID" value="NZ_BAAABO010000016.1"/>
</dbReference>
<organism evidence="2 3">
    <name type="scientific">Paractinoplanes deccanensis</name>
    <dbReference type="NCBI Taxonomy" id="113561"/>
    <lineage>
        <taxon>Bacteria</taxon>
        <taxon>Bacillati</taxon>
        <taxon>Actinomycetota</taxon>
        <taxon>Actinomycetes</taxon>
        <taxon>Micromonosporales</taxon>
        <taxon>Micromonosporaceae</taxon>
        <taxon>Paractinoplanes</taxon>
    </lineage>
</organism>
<name>A0ABQ3Y749_9ACTN</name>
<accession>A0ABQ3Y749</accession>
<comment type="caution">
    <text evidence="2">The sequence shown here is derived from an EMBL/GenBank/DDBJ whole genome shotgun (WGS) entry which is preliminary data.</text>
</comment>
<evidence type="ECO:0000256" key="1">
    <source>
        <dbReference type="SAM" id="Phobius"/>
    </source>
</evidence>
<proteinExistence type="predicted"/>
<keyword evidence="3" id="KW-1185">Reference proteome</keyword>
<sequence length="254" mass="27126">MSGTGPTGQLRELLEHVVEGEPSIAGEVDAVFRRADRLRRRRARLLLGSGVLAAGAVVAAGYLLTTTLLPGAPVAEPVPVVVSTPATVEPAPVASADPVRQVIEPLIEGRGLEITPRSPERGEGWRRYEVRDEDGPRGTVEVAAFDKPGDYCFPVKADDKACARVDKAGGLEFVRYDDDSDKDWQVRETIARRVSDGRTVAVMATGERDVGAERGKPGLTGAQVEQVATDERVLDAFGDEECGEGCPALRTPVD</sequence>
<protein>
    <submittedName>
        <fullName evidence="2">Uncharacterized protein</fullName>
    </submittedName>
</protein>
<evidence type="ECO:0000313" key="3">
    <source>
        <dbReference type="Proteomes" id="UP000609879"/>
    </source>
</evidence>
<reference evidence="2 3" key="1">
    <citation type="submission" date="2021-01" db="EMBL/GenBank/DDBJ databases">
        <title>Whole genome shotgun sequence of Actinoplanes deccanensis NBRC 13994.</title>
        <authorList>
            <person name="Komaki H."/>
            <person name="Tamura T."/>
        </authorList>
    </citation>
    <scope>NUCLEOTIDE SEQUENCE [LARGE SCALE GENOMIC DNA]</scope>
    <source>
        <strain evidence="2 3">NBRC 13994</strain>
    </source>
</reference>
<dbReference type="EMBL" id="BOMI01000082">
    <property type="protein sequence ID" value="GID75690.1"/>
    <property type="molecule type" value="Genomic_DNA"/>
</dbReference>